<dbReference type="eggNOG" id="COG0520">
    <property type="taxonomic scope" value="Bacteria"/>
</dbReference>
<dbReference type="AlphaFoldDB" id="Q3M3H3"/>
<dbReference type="PANTHER" id="PTHR43586">
    <property type="entry name" value="CYSTEINE DESULFURASE"/>
    <property type="match status" value="1"/>
</dbReference>
<dbReference type="Gene3D" id="3.40.640.10">
    <property type="entry name" value="Type I PLP-dependent aspartate aminotransferase-like (Major domain)"/>
    <property type="match status" value="1"/>
</dbReference>
<dbReference type="InterPro" id="IPR015424">
    <property type="entry name" value="PyrdxlP-dep_Trfase"/>
</dbReference>
<dbReference type="SUPFAM" id="SSF53383">
    <property type="entry name" value="PLP-dependent transferases"/>
    <property type="match status" value="1"/>
</dbReference>
<dbReference type="InterPro" id="IPR015422">
    <property type="entry name" value="PyrdxlP-dep_Trfase_small"/>
</dbReference>
<sequence length="401" mass="44393">MTILNSNLSMTSISTLQTRLHSYREQFPALANKTYFNYGGQGPMPQGAMDIITQSLAYIQQIGPFGTEAGNWITKQTQAVREAIASELNASSDTITFTDNVTVGCNIALWGIPWQAGDHILLSDCEHPGVIAATQEISRRFGVEVTTCPLKATLNVGEPTAIIAQNLRKNTRLVVLSHVFWNTGQVLPLDKIVEVCRNNNSLLLVDAAQSVGALPLNLTELGVDFYAFTGHKWLCGPEGVGGLYVRPEVRDILNPTFIGLYGIIVDNQAQPVSWKPDGRRYEVSTLAYPLYLGLKEAIATHQRWGTPQERYAQICHNSEYLWRSLAAIPNVKCLRNTPPETGIVSFQLHQTPSLKLVQFLDSQKILTRTIADPSCIRVTVHYLTLESEIDQLVEAVARFSL</sequence>
<dbReference type="Gene3D" id="3.90.1150.10">
    <property type="entry name" value="Aspartate Aminotransferase, domain 1"/>
    <property type="match status" value="1"/>
</dbReference>
<name>Q3M3H3_TRIV2</name>
<evidence type="ECO:0000256" key="3">
    <source>
        <dbReference type="RuleBase" id="RU004075"/>
    </source>
</evidence>
<comment type="similarity">
    <text evidence="3">Belongs to the class-V pyridoxal-phosphate-dependent aminotransferase family.</text>
</comment>
<gene>
    <name evidence="6" type="ordered locus">Ava_4866</name>
</gene>
<evidence type="ECO:0000313" key="6">
    <source>
        <dbReference type="EMBL" id="ABA24463.1"/>
    </source>
</evidence>
<dbReference type="InterPro" id="IPR015421">
    <property type="entry name" value="PyrdxlP-dep_Trfase_major"/>
</dbReference>
<comment type="cofactor">
    <cofactor evidence="1 4">
        <name>pyridoxal 5'-phosphate</name>
        <dbReference type="ChEBI" id="CHEBI:597326"/>
    </cofactor>
</comment>
<dbReference type="InterPro" id="IPR000192">
    <property type="entry name" value="Aminotrans_V_dom"/>
</dbReference>
<protein>
    <submittedName>
        <fullName evidence="6">Aminotransferase, class V</fullName>
        <ecNumber evidence="6">2.8.1.7</ecNumber>
    </submittedName>
</protein>
<dbReference type="PROSITE" id="PS00595">
    <property type="entry name" value="AA_TRANSFER_CLASS_5"/>
    <property type="match status" value="1"/>
</dbReference>
<dbReference type="HOGENOM" id="CLU_003433_2_1_3"/>
<accession>Q3M3H3</accession>
<evidence type="ECO:0000256" key="4">
    <source>
        <dbReference type="RuleBase" id="RU004504"/>
    </source>
</evidence>
<dbReference type="KEGG" id="ava:Ava_4866"/>
<evidence type="ECO:0000259" key="5">
    <source>
        <dbReference type="Pfam" id="PF00266"/>
    </source>
</evidence>
<evidence type="ECO:0000313" key="7">
    <source>
        <dbReference type="Proteomes" id="UP000002533"/>
    </source>
</evidence>
<dbReference type="STRING" id="240292.Ava_4866"/>
<evidence type="ECO:0000256" key="2">
    <source>
        <dbReference type="ARBA" id="ARBA00022898"/>
    </source>
</evidence>
<keyword evidence="6" id="KW-0808">Transferase</keyword>
<dbReference type="PANTHER" id="PTHR43586:SF4">
    <property type="entry name" value="ISOPENICILLIN N EPIMERASE"/>
    <property type="match status" value="1"/>
</dbReference>
<keyword evidence="2" id="KW-0663">Pyridoxal phosphate</keyword>
<dbReference type="Proteomes" id="UP000002533">
    <property type="component" value="Chromosome"/>
</dbReference>
<feature type="domain" description="Aminotransferase class V" evidence="5">
    <location>
        <begin position="68"/>
        <end position="401"/>
    </location>
</feature>
<dbReference type="EMBL" id="CP000117">
    <property type="protein sequence ID" value="ABA24463.1"/>
    <property type="molecule type" value="Genomic_DNA"/>
</dbReference>
<keyword evidence="6" id="KW-0032">Aminotransferase</keyword>
<dbReference type="InterPro" id="IPR020578">
    <property type="entry name" value="Aminotrans_V_PyrdxlP_BS"/>
</dbReference>
<dbReference type="EC" id="2.8.1.7" evidence="6"/>
<evidence type="ECO:0000256" key="1">
    <source>
        <dbReference type="ARBA" id="ARBA00001933"/>
    </source>
</evidence>
<dbReference type="GO" id="GO:0031071">
    <property type="term" value="F:cysteine desulfurase activity"/>
    <property type="evidence" value="ECO:0007669"/>
    <property type="project" value="UniProtKB-EC"/>
</dbReference>
<proteinExistence type="inferred from homology"/>
<reference evidence="7" key="1">
    <citation type="journal article" date="2014" name="Stand. Genomic Sci.">
        <title>Complete genome sequence of Anabaena variabilis ATCC 29413.</title>
        <authorList>
            <person name="Thiel T."/>
            <person name="Pratte B.S."/>
            <person name="Zhong J."/>
            <person name="Goodwin L."/>
            <person name="Copeland A."/>
            <person name="Lucas S."/>
            <person name="Han C."/>
            <person name="Pitluck S."/>
            <person name="Land M.L."/>
            <person name="Kyrpides N.C."/>
            <person name="Woyke T."/>
        </authorList>
    </citation>
    <scope>NUCLEOTIDE SEQUENCE [LARGE SCALE GENOMIC DNA]</scope>
    <source>
        <strain evidence="7">ATCC 29413 / PCC 7937</strain>
    </source>
</reference>
<organism evidence="6 7">
    <name type="scientific">Trichormus variabilis (strain ATCC 29413 / PCC 7937)</name>
    <name type="common">Anabaena variabilis</name>
    <dbReference type="NCBI Taxonomy" id="240292"/>
    <lineage>
        <taxon>Bacteria</taxon>
        <taxon>Bacillati</taxon>
        <taxon>Cyanobacteriota</taxon>
        <taxon>Cyanophyceae</taxon>
        <taxon>Nostocales</taxon>
        <taxon>Nostocaceae</taxon>
        <taxon>Trichormus</taxon>
    </lineage>
</organism>
<dbReference type="Pfam" id="PF00266">
    <property type="entry name" value="Aminotran_5"/>
    <property type="match status" value="1"/>
</dbReference>
<dbReference type="GO" id="GO:0008483">
    <property type="term" value="F:transaminase activity"/>
    <property type="evidence" value="ECO:0007669"/>
    <property type="project" value="UniProtKB-KW"/>
</dbReference>